<reference evidence="1 2" key="1">
    <citation type="journal article" date="2010" name="Int. J. Syst. Evol. Microbiol.">
        <title>Thiohalobacter thiocyanaticus gen. nov., sp. nov., a moderately halophilic, sulfur-oxidizing gammaproteobacterium from hypersaline lakes, that utilizes thiocyanate.</title>
        <authorList>
            <person name="Sorokin D.Y."/>
            <person name="Kovaleva O.L."/>
            <person name="Tourova T.P."/>
            <person name="Muyzer G."/>
        </authorList>
    </citation>
    <scope>NUCLEOTIDE SEQUENCE [LARGE SCALE GENOMIC DNA]</scope>
    <source>
        <strain evidence="1 2">Hrh1</strain>
    </source>
</reference>
<gene>
    <name evidence="1" type="ORF">D6C00_07890</name>
</gene>
<dbReference type="GO" id="GO:0009143">
    <property type="term" value="P:nucleoside triphosphate catabolic process"/>
    <property type="evidence" value="ECO:0007669"/>
    <property type="project" value="InterPro"/>
</dbReference>
<organism evidence="1 2">
    <name type="scientific">Thiohalobacter thiocyanaticus</name>
    <dbReference type="NCBI Taxonomy" id="585455"/>
    <lineage>
        <taxon>Bacteria</taxon>
        <taxon>Pseudomonadati</taxon>
        <taxon>Pseudomonadota</taxon>
        <taxon>Gammaproteobacteria</taxon>
        <taxon>Thiohalobacterales</taxon>
        <taxon>Thiohalobacteraceae</taxon>
        <taxon>Thiohalobacter</taxon>
    </lineage>
</organism>
<dbReference type="Proteomes" id="UP000287798">
    <property type="component" value="Unassembled WGS sequence"/>
</dbReference>
<dbReference type="PANTHER" id="PTHR46523:SF1">
    <property type="entry name" value="DCTP PYROPHOSPHATASE 1"/>
    <property type="match status" value="1"/>
</dbReference>
<dbReference type="Gene3D" id="1.10.287.1080">
    <property type="entry name" value="MazG-like"/>
    <property type="match status" value="1"/>
</dbReference>
<accession>A0A426QJD3</accession>
<keyword evidence="1" id="KW-0378">Hydrolase</keyword>
<dbReference type="EMBL" id="QZMU01000001">
    <property type="protein sequence ID" value="RRQ21874.1"/>
    <property type="molecule type" value="Genomic_DNA"/>
</dbReference>
<name>A0A426QJD3_9GAMM</name>
<dbReference type="InterPro" id="IPR025984">
    <property type="entry name" value="DCTPP"/>
</dbReference>
<dbReference type="PANTHER" id="PTHR46523">
    <property type="entry name" value="DCTP PYROPHOSPHATASE 1"/>
    <property type="match status" value="1"/>
</dbReference>
<dbReference type="PIRSF" id="PIRSF029826">
    <property type="entry name" value="UCP029826_pph"/>
    <property type="match status" value="1"/>
</dbReference>
<dbReference type="GO" id="GO:0047429">
    <property type="term" value="F:nucleoside triphosphate diphosphatase activity"/>
    <property type="evidence" value="ECO:0007669"/>
    <property type="project" value="InterPro"/>
</dbReference>
<keyword evidence="2" id="KW-1185">Reference proteome</keyword>
<dbReference type="AlphaFoldDB" id="A0A426QJD3"/>
<proteinExistence type="predicted"/>
<protein>
    <submittedName>
        <fullName evidence="1">Nucleotide pyrophosphohydrolase</fullName>
    </submittedName>
</protein>
<dbReference type="CDD" id="cd11537">
    <property type="entry name" value="NTP-PPase_RS21-C6_like"/>
    <property type="match status" value="1"/>
</dbReference>
<evidence type="ECO:0000313" key="2">
    <source>
        <dbReference type="Proteomes" id="UP000287798"/>
    </source>
</evidence>
<comment type="caution">
    <text evidence="1">The sequence shown here is derived from an EMBL/GenBank/DDBJ whole genome shotgun (WGS) entry which is preliminary data.</text>
</comment>
<evidence type="ECO:0000313" key="1">
    <source>
        <dbReference type="EMBL" id="RRQ21874.1"/>
    </source>
</evidence>
<dbReference type="SUPFAM" id="SSF101386">
    <property type="entry name" value="all-alpha NTP pyrophosphatases"/>
    <property type="match status" value="1"/>
</dbReference>
<dbReference type="OrthoDB" id="9791898at2"/>
<sequence length="121" mass="13985">MNTPDSDRLEQLNRRLAAFARARDWEEFHSPKNLSMALIAEAAELVEHFQWLTQAESAALPADKREAVRLELADILIYLVRLGERLDIDLIQAAHDKMDLNEKRFPVEKVRGLARRASEYD</sequence>
<dbReference type="InterPro" id="IPR052555">
    <property type="entry name" value="dCTP_Pyrophosphatase"/>
</dbReference>
<dbReference type="Pfam" id="PF12643">
    <property type="entry name" value="MazG-like"/>
    <property type="match status" value="1"/>
</dbReference>
<dbReference type="RefSeq" id="WP_125181214.1">
    <property type="nucleotide sequence ID" value="NZ_QZMU01000001.1"/>
</dbReference>